<protein>
    <submittedName>
        <fullName evidence="2">Uncharacterized protein</fullName>
    </submittedName>
</protein>
<reference evidence="2 3" key="1">
    <citation type="submission" date="2015-01" db="EMBL/GenBank/DDBJ databases">
        <title>Evolution of Trichinella species and genotypes.</title>
        <authorList>
            <person name="Korhonen P.K."/>
            <person name="Edoardo P."/>
            <person name="Giuseppe L.R."/>
            <person name="Gasser R.B."/>
        </authorList>
    </citation>
    <scope>NUCLEOTIDE SEQUENCE [LARGE SCALE GENOMIC DNA]</scope>
    <source>
        <strain evidence="2">ISS3</strain>
    </source>
</reference>
<proteinExistence type="predicted"/>
<keyword evidence="1" id="KW-1133">Transmembrane helix</keyword>
<dbReference type="AlphaFoldDB" id="A0A0V1AR63"/>
<dbReference type="OrthoDB" id="5920038at2759"/>
<dbReference type="EMBL" id="JYDH01000267">
    <property type="protein sequence ID" value="KRY27281.1"/>
    <property type="molecule type" value="Genomic_DNA"/>
</dbReference>
<sequence length="139" mass="15637">MERCLYFKLYRFIIVSSLGVVTTASCVPAIGLSLHCYFAQLSHSVFSTDLCVCATVDRLLSVPGRTVFLSMSPLSLVSMFSLKNNSYHTPDRQFGMCVAFQIFCLGFPILRLVVVSREQFRVYGSSEVQRCFYQLSCKG</sequence>
<evidence type="ECO:0000313" key="2">
    <source>
        <dbReference type="EMBL" id="KRY27281.1"/>
    </source>
</evidence>
<keyword evidence="3" id="KW-1185">Reference proteome</keyword>
<dbReference type="InParanoid" id="A0A0V1AR63"/>
<feature type="transmembrane region" description="Helical" evidence="1">
    <location>
        <begin position="94"/>
        <end position="114"/>
    </location>
</feature>
<feature type="transmembrane region" description="Helical" evidence="1">
    <location>
        <begin position="12"/>
        <end position="34"/>
    </location>
</feature>
<name>A0A0V1AR63_TRISP</name>
<evidence type="ECO:0000256" key="1">
    <source>
        <dbReference type="SAM" id="Phobius"/>
    </source>
</evidence>
<keyword evidence="1" id="KW-0472">Membrane</keyword>
<organism evidence="2 3">
    <name type="scientific">Trichinella spiralis</name>
    <name type="common">Trichina worm</name>
    <dbReference type="NCBI Taxonomy" id="6334"/>
    <lineage>
        <taxon>Eukaryota</taxon>
        <taxon>Metazoa</taxon>
        <taxon>Ecdysozoa</taxon>
        <taxon>Nematoda</taxon>
        <taxon>Enoplea</taxon>
        <taxon>Dorylaimia</taxon>
        <taxon>Trichinellida</taxon>
        <taxon>Trichinellidae</taxon>
        <taxon>Trichinella</taxon>
    </lineage>
</organism>
<keyword evidence="1" id="KW-0812">Transmembrane</keyword>
<gene>
    <name evidence="2" type="ORF">T01_12622</name>
</gene>
<dbReference type="PROSITE" id="PS51257">
    <property type="entry name" value="PROKAR_LIPOPROTEIN"/>
    <property type="match status" value="1"/>
</dbReference>
<evidence type="ECO:0000313" key="3">
    <source>
        <dbReference type="Proteomes" id="UP000054776"/>
    </source>
</evidence>
<dbReference type="Proteomes" id="UP000054776">
    <property type="component" value="Unassembled WGS sequence"/>
</dbReference>
<comment type="caution">
    <text evidence="2">The sequence shown here is derived from an EMBL/GenBank/DDBJ whole genome shotgun (WGS) entry which is preliminary data.</text>
</comment>
<accession>A0A0V1AR63</accession>